<feature type="region of interest" description="Disordered" evidence="1">
    <location>
        <begin position="1"/>
        <end position="21"/>
    </location>
</feature>
<dbReference type="Proteomes" id="UP000054564">
    <property type="component" value="Unassembled WGS sequence"/>
</dbReference>
<gene>
    <name evidence="2" type="ORF">PSTG_11359</name>
</gene>
<reference evidence="3" key="1">
    <citation type="submission" date="2014-03" db="EMBL/GenBank/DDBJ databases">
        <title>The Genome Sequence of Puccinia striiformis f. sp. tritici PST-78.</title>
        <authorList>
            <consortium name="The Broad Institute Genome Sequencing Platform"/>
            <person name="Cuomo C."/>
            <person name="Hulbert S."/>
            <person name="Chen X."/>
            <person name="Walker B."/>
            <person name="Young S.K."/>
            <person name="Zeng Q."/>
            <person name="Gargeya S."/>
            <person name="Fitzgerald M."/>
            <person name="Haas B."/>
            <person name="Abouelleil A."/>
            <person name="Alvarado L."/>
            <person name="Arachchi H.M."/>
            <person name="Berlin A.M."/>
            <person name="Chapman S.B."/>
            <person name="Goldberg J."/>
            <person name="Griggs A."/>
            <person name="Gujja S."/>
            <person name="Hansen M."/>
            <person name="Howarth C."/>
            <person name="Imamovic A."/>
            <person name="Larimer J."/>
            <person name="McCowan C."/>
            <person name="Montmayeur A."/>
            <person name="Murphy C."/>
            <person name="Neiman D."/>
            <person name="Pearson M."/>
            <person name="Priest M."/>
            <person name="Roberts A."/>
            <person name="Saif S."/>
            <person name="Shea T."/>
            <person name="Sisk P."/>
            <person name="Sykes S."/>
            <person name="Wortman J."/>
            <person name="Nusbaum C."/>
            <person name="Birren B."/>
        </authorList>
    </citation>
    <scope>NUCLEOTIDE SEQUENCE [LARGE SCALE GENOMIC DNA]</scope>
    <source>
        <strain evidence="3">race PST-78</strain>
    </source>
</reference>
<accession>A0A0L0V8E9</accession>
<evidence type="ECO:0000256" key="1">
    <source>
        <dbReference type="SAM" id="MobiDB-lite"/>
    </source>
</evidence>
<name>A0A0L0V8E9_9BASI</name>
<organism evidence="2 3">
    <name type="scientific">Puccinia striiformis f. sp. tritici PST-78</name>
    <dbReference type="NCBI Taxonomy" id="1165861"/>
    <lineage>
        <taxon>Eukaryota</taxon>
        <taxon>Fungi</taxon>
        <taxon>Dikarya</taxon>
        <taxon>Basidiomycota</taxon>
        <taxon>Pucciniomycotina</taxon>
        <taxon>Pucciniomycetes</taxon>
        <taxon>Pucciniales</taxon>
        <taxon>Pucciniaceae</taxon>
        <taxon>Puccinia</taxon>
    </lineage>
</organism>
<sequence>MKASAAPGQAPPPTPTPTTVAMNAGMTAFLQVAANEAQLMAKRTSTHLAPCDPPGPTGNHTLEDYLTFIGCLSPEARRCVRTTVWSFTERQWGTRDKAKRSPEKF</sequence>
<evidence type="ECO:0000313" key="2">
    <source>
        <dbReference type="EMBL" id="KNE95274.1"/>
    </source>
</evidence>
<protein>
    <submittedName>
        <fullName evidence="2">Uncharacterized protein</fullName>
    </submittedName>
</protein>
<dbReference type="EMBL" id="AJIL01000099">
    <property type="protein sequence ID" value="KNE95274.1"/>
    <property type="molecule type" value="Genomic_DNA"/>
</dbReference>
<keyword evidence="3" id="KW-1185">Reference proteome</keyword>
<proteinExistence type="predicted"/>
<dbReference type="AlphaFoldDB" id="A0A0L0V8E9"/>
<evidence type="ECO:0000313" key="3">
    <source>
        <dbReference type="Proteomes" id="UP000054564"/>
    </source>
</evidence>
<comment type="caution">
    <text evidence="2">The sequence shown here is derived from an EMBL/GenBank/DDBJ whole genome shotgun (WGS) entry which is preliminary data.</text>
</comment>